<protein>
    <recommendedName>
        <fullName evidence="7">WRKY domain-containing protein</fullName>
    </recommendedName>
</protein>
<keyword evidence="4" id="KW-0804">Transcription</keyword>
<dbReference type="GO" id="GO:0003700">
    <property type="term" value="F:DNA-binding transcription factor activity"/>
    <property type="evidence" value="ECO:0007669"/>
    <property type="project" value="InterPro"/>
</dbReference>
<keyword evidence="5" id="KW-0539">Nucleus</keyword>
<dbReference type="Proteomes" id="UP000825935">
    <property type="component" value="Chromosome 8"/>
</dbReference>
<dbReference type="GO" id="GO:0005634">
    <property type="term" value="C:nucleus"/>
    <property type="evidence" value="ECO:0007669"/>
    <property type="project" value="UniProtKB-SubCell"/>
</dbReference>
<dbReference type="FunFam" id="2.20.25.80:FF:000003">
    <property type="entry name" value="WRKY transcription factor 57"/>
    <property type="match status" value="1"/>
</dbReference>
<name>A0A8T2UEW3_CERRI</name>
<keyword evidence="3" id="KW-0238">DNA-binding</keyword>
<sequence>MMPLTHCSSSFPSTPLVGLQDDVFRNGDPFYYSSDVQDQFWQTFTSLYSHDNLKPSFAEGPNFEQETFSSLCTSSSYSPFADAGLEEGNMSFSHCLREGMKMDGMDYNNIFVKQLEASVENDIELSYPQMEDDPLPSLSSAFTSTSVSQSLAVNKNKPPLTKLPSPSGSWVNATNSFMLKDTSEGTQGLPLDANVSAHKVRLPMAKKMRLEGPFKMPRTPTLSISNSLSSEHGGEQEDESEAGAPLSDTISMDLDIKSPQHDEEVGASACSLFTEGSDATDKNVRRRAHRDGGDSVEGDGRKRGQKRQREARVALLTKSEVEHLEDGFRWRKYGQKAVKNSPYPRSYYRCTSNKCNVKKRVERSSEDPTLVITTYEGHHNHHSPSSLRGTAELMMAAAAAGGGRDVAALTHDHNAGTAEIMRAAAGAGDANSHNHNPGLNDVSSLQHLHGGPSASPADISCRPLSRYPHYIPQSAMSHHLDHGLLQNILSTNARSSTAVAVGSQKMRQT</sequence>
<organism evidence="8 9">
    <name type="scientific">Ceratopteris richardii</name>
    <name type="common">Triangle waterfern</name>
    <dbReference type="NCBI Taxonomy" id="49495"/>
    <lineage>
        <taxon>Eukaryota</taxon>
        <taxon>Viridiplantae</taxon>
        <taxon>Streptophyta</taxon>
        <taxon>Embryophyta</taxon>
        <taxon>Tracheophyta</taxon>
        <taxon>Polypodiopsida</taxon>
        <taxon>Polypodiidae</taxon>
        <taxon>Polypodiales</taxon>
        <taxon>Pteridineae</taxon>
        <taxon>Pteridaceae</taxon>
        <taxon>Parkerioideae</taxon>
        <taxon>Ceratopteris</taxon>
    </lineage>
</organism>
<dbReference type="SMART" id="SM00774">
    <property type="entry name" value="WRKY"/>
    <property type="match status" value="1"/>
</dbReference>
<dbReference type="InterPro" id="IPR044810">
    <property type="entry name" value="WRKY_plant"/>
</dbReference>
<evidence type="ECO:0000313" key="8">
    <source>
        <dbReference type="EMBL" id="KAH7431824.1"/>
    </source>
</evidence>
<dbReference type="Pfam" id="PF03106">
    <property type="entry name" value="WRKY"/>
    <property type="match status" value="1"/>
</dbReference>
<accession>A0A8T2UEW3</accession>
<evidence type="ECO:0000259" key="7">
    <source>
        <dbReference type="PROSITE" id="PS50811"/>
    </source>
</evidence>
<evidence type="ECO:0000256" key="1">
    <source>
        <dbReference type="ARBA" id="ARBA00004123"/>
    </source>
</evidence>
<evidence type="ECO:0000256" key="5">
    <source>
        <dbReference type="ARBA" id="ARBA00023242"/>
    </source>
</evidence>
<dbReference type="OrthoDB" id="771376at2759"/>
<dbReference type="PROSITE" id="PS50811">
    <property type="entry name" value="WRKY"/>
    <property type="match status" value="1"/>
</dbReference>
<proteinExistence type="predicted"/>
<comment type="subcellular location">
    <subcellularLocation>
        <location evidence="1">Nucleus</location>
    </subcellularLocation>
</comment>
<evidence type="ECO:0000256" key="2">
    <source>
        <dbReference type="ARBA" id="ARBA00023015"/>
    </source>
</evidence>
<dbReference type="PANTHER" id="PTHR31221:SF334">
    <property type="entry name" value="WRKY TRANSCRIPTION FACTOR 57-RELATED"/>
    <property type="match status" value="1"/>
</dbReference>
<dbReference type="EMBL" id="CM035413">
    <property type="protein sequence ID" value="KAH7431824.1"/>
    <property type="molecule type" value="Genomic_DNA"/>
</dbReference>
<evidence type="ECO:0000256" key="3">
    <source>
        <dbReference type="ARBA" id="ARBA00023125"/>
    </source>
</evidence>
<feature type="region of interest" description="Disordered" evidence="6">
    <location>
        <begin position="272"/>
        <end position="310"/>
    </location>
</feature>
<dbReference type="SUPFAM" id="SSF118290">
    <property type="entry name" value="WRKY DNA-binding domain"/>
    <property type="match status" value="1"/>
</dbReference>
<dbReference type="AlphaFoldDB" id="A0A8T2UEW3"/>
<evidence type="ECO:0000256" key="6">
    <source>
        <dbReference type="SAM" id="MobiDB-lite"/>
    </source>
</evidence>
<dbReference type="GO" id="GO:0043565">
    <property type="term" value="F:sequence-specific DNA binding"/>
    <property type="evidence" value="ECO:0007669"/>
    <property type="project" value="InterPro"/>
</dbReference>
<dbReference type="Gene3D" id="2.20.25.80">
    <property type="entry name" value="WRKY domain"/>
    <property type="match status" value="1"/>
</dbReference>
<feature type="region of interest" description="Disordered" evidence="6">
    <location>
        <begin position="212"/>
        <end position="245"/>
    </location>
</feature>
<feature type="domain" description="WRKY" evidence="7">
    <location>
        <begin position="319"/>
        <end position="384"/>
    </location>
</feature>
<keyword evidence="2" id="KW-0805">Transcription regulation</keyword>
<evidence type="ECO:0000256" key="4">
    <source>
        <dbReference type="ARBA" id="ARBA00023163"/>
    </source>
</evidence>
<keyword evidence="9" id="KW-1185">Reference proteome</keyword>
<dbReference type="InterPro" id="IPR003657">
    <property type="entry name" value="WRKY_dom"/>
</dbReference>
<dbReference type="PANTHER" id="PTHR31221">
    <property type="entry name" value="WRKY TRANSCRIPTION FACTOR PROTEIN 1-RELATED"/>
    <property type="match status" value="1"/>
</dbReference>
<evidence type="ECO:0000313" key="9">
    <source>
        <dbReference type="Proteomes" id="UP000825935"/>
    </source>
</evidence>
<feature type="compositionally biased region" description="Basic and acidic residues" evidence="6">
    <location>
        <begin position="290"/>
        <end position="310"/>
    </location>
</feature>
<dbReference type="InterPro" id="IPR036576">
    <property type="entry name" value="WRKY_dom_sf"/>
</dbReference>
<feature type="compositionally biased region" description="Polar residues" evidence="6">
    <location>
        <begin position="220"/>
        <end position="230"/>
    </location>
</feature>
<reference evidence="8" key="1">
    <citation type="submission" date="2021-08" db="EMBL/GenBank/DDBJ databases">
        <title>WGS assembly of Ceratopteris richardii.</title>
        <authorList>
            <person name="Marchant D.B."/>
            <person name="Chen G."/>
            <person name="Jenkins J."/>
            <person name="Shu S."/>
            <person name="Leebens-Mack J."/>
            <person name="Grimwood J."/>
            <person name="Schmutz J."/>
            <person name="Soltis P."/>
            <person name="Soltis D."/>
            <person name="Chen Z.-H."/>
        </authorList>
    </citation>
    <scope>NUCLEOTIDE SEQUENCE</scope>
    <source>
        <strain evidence="8">Whitten #5841</strain>
        <tissue evidence="8">Leaf</tissue>
    </source>
</reference>
<gene>
    <name evidence="8" type="ORF">KP509_08G068500</name>
</gene>
<comment type="caution">
    <text evidence="8">The sequence shown here is derived from an EMBL/GenBank/DDBJ whole genome shotgun (WGS) entry which is preliminary data.</text>
</comment>